<reference evidence="2" key="1">
    <citation type="journal article" date="2019" name="Sci. Rep.">
        <title>Draft genome of Tanacetum cinerariifolium, the natural source of mosquito coil.</title>
        <authorList>
            <person name="Yamashiro T."/>
            <person name="Shiraishi A."/>
            <person name="Satake H."/>
            <person name="Nakayama K."/>
        </authorList>
    </citation>
    <scope>NUCLEOTIDE SEQUENCE</scope>
</reference>
<evidence type="ECO:0000256" key="1">
    <source>
        <dbReference type="SAM" id="MobiDB-lite"/>
    </source>
</evidence>
<accession>A0A699X888</accession>
<feature type="non-terminal residue" evidence="2">
    <location>
        <position position="98"/>
    </location>
</feature>
<comment type="caution">
    <text evidence="2">The sequence shown here is derived from an EMBL/GenBank/DDBJ whole genome shotgun (WGS) entry which is preliminary data.</text>
</comment>
<organism evidence="2">
    <name type="scientific">Tanacetum cinerariifolium</name>
    <name type="common">Dalmatian daisy</name>
    <name type="synonym">Chrysanthemum cinerariifolium</name>
    <dbReference type="NCBI Taxonomy" id="118510"/>
    <lineage>
        <taxon>Eukaryota</taxon>
        <taxon>Viridiplantae</taxon>
        <taxon>Streptophyta</taxon>
        <taxon>Embryophyta</taxon>
        <taxon>Tracheophyta</taxon>
        <taxon>Spermatophyta</taxon>
        <taxon>Magnoliopsida</taxon>
        <taxon>eudicotyledons</taxon>
        <taxon>Gunneridae</taxon>
        <taxon>Pentapetalae</taxon>
        <taxon>asterids</taxon>
        <taxon>campanulids</taxon>
        <taxon>Asterales</taxon>
        <taxon>Asteraceae</taxon>
        <taxon>Asteroideae</taxon>
        <taxon>Anthemideae</taxon>
        <taxon>Anthemidinae</taxon>
        <taxon>Tanacetum</taxon>
    </lineage>
</organism>
<gene>
    <name evidence="2" type="ORF">Tci_926117</name>
</gene>
<feature type="non-terminal residue" evidence="2">
    <location>
        <position position="1"/>
    </location>
</feature>
<feature type="compositionally biased region" description="Basic residues" evidence="1">
    <location>
        <begin position="20"/>
        <end position="40"/>
    </location>
</feature>
<sequence>AGGAAAPAQRADQAHEAAGLRRRIPLRPRRARRLRRRGRLLPRSPGATGLLPAGAARPGIEDSRKTQPPRGARPQQPAPPEKGLIPTIIAVTLGGIVG</sequence>
<evidence type="ECO:0000313" key="2">
    <source>
        <dbReference type="EMBL" id="GFD54148.1"/>
    </source>
</evidence>
<dbReference type="AlphaFoldDB" id="A0A699X888"/>
<feature type="compositionally biased region" description="Low complexity" evidence="1">
    <location>
        <begin position="41"/>
        <end position="58"/>
    </location>
</feature>
<feature type="region of interest" description="Disordered" evidence="1">
    <location>
        <begin position="1"/>
        <end position="85"/>
    </location>
</feature>
<proteinExistence type="predicted"/>
<dbReference type="EMBL" id="BKCJ011802717">
    <property type="protein sequence ID" value="GFD54148.1"/>
    <property type="molecule type" value="Genomic_DNA"/>
</dbReference>
<name>A0A699X888_TANCI</name>
<feature type="compositionally biased region" description="Low complexity" evidence="1">
    <location>
        <begin position="1"/>
        <end position="11"/>
    </location>
</feature>
<protein>
    <submittedName>
        <fullName evidence="2">Uncharacterized protein</fullName>
    </submittedName>
</protein>